<evidence type="ECO:0000313" key="12">
    <source>
        <dbReference type="Proteomes" id="UP000824782"/>
    </source>
</evidence>
<feature type="domain" description="C2H2-type" evidence="10">
    <location>
        <begin position="363"/>
        <end position="390"/>
    </location>
</feature>
<dbReference type="FunFam" id="3.30.160.60:FF:001117">
    <property type="entry name" value="Zinc finger and BTB domain containing 48"/>
    <property type="match status" value="1"/>
</dbReference>
<dbReference type="GO" id="GO:0000981">
    <property type="term" value="F:DNA-binding transcription factor activity, RNA polymerase II-specific"/>
    <property type="evidence" value="ECO:0007669"/>
    <property type="project" value="TreeGrafter"/>
</dbReference>
<proteinExistence type="predicted"/>
<keyword evidence="12" id="KW-1185">Reference proteome</keyword>
<comment type="subcellular location">
    <subcellularLocation>
        <location evidence="1">Nucleus</location>
    </subcellularLocation>
</comment>
<dbReference type="AlphaFoldDB" id="A0AAV7B7T6"/>
<dbReference type="FunFam" id="3.30.160.60:FF:000710">
    <property type="entry name" value="Zinc finger protein 768"/>
    <property type="match status" value="1"/>
</dbReference>
<dbReference type="PANTHER" id="PTHR24394:SF29">
    <property type="entry name" value="MYONEURIN"/>
    <property type="match status" value="1"/>
</dbReference>
<dbReference type="SUPFAM" id="SSF57667">
    <property type="entry name" value="beta-beta-alpha zinc fingers"/>
    <property type="match status" value="4"/>
</dbReference>
<dbReference type="InterPro" id="IPR013087">
    <property type="entry name" value="Znf_C2H2_type"/>
</dbReference>
<dbReference type="PROSITE" id="PS50097">
    <property type="entry name" value="BTB"/>
    <property type="match status" value="1"/>
</dbReference>
<keyword evidence="5" id="KW-0862">Zinc</keyword>
<dbReference type="FunFam" id="3.30.160.60:FF:001257">
    <property type="entry name" value="Zinc finger and BTB domain-containing 48"/>
    <property type="match status" value="1"/>
</dbReference>
<dbReference type="GO" id="GO:0005634">
    <property type="term" value="C:nucleus"/>
    <property type="evidence" value="ECO:0007669"/>
    <property type="project" value="UniProtKB-SubCell"/>
</dbReference>
<feature type="domain" description="C2H2-type" evidence="10">
    <location>
        <begin position="478"/>
        <end position="505"/>
    </location>
</feature>
<accession>A0AAV7B7T6</accession>
<dbReference type="Gene3D" id="3.30.710.10">
    <property type="entry name" value="Potassium Channel Kv1.1, Chain A"/>
    <property type="match status" value="1"/>
</dbReference>
<feature type="domain" description="C2H2-type" evidence="10">
    <location>
        <begin position="332"/>
        <end position="359"/>
    </location>
</feature>
<dbReference type="FunFam" id="3.30.160.60:FF:000446">
    <property type="entry name" value="Zinc finger protein"/>
    <property type="match status" value="1"/>
</dbReference>
<dbReference type="Pfam" id="PF00096">
    <property type="entry name" value="zf-C2H2"/>
    <property type="match status" value="4"/>
</dbReference>
<organism evidence="11 12">
    <name type="scientific">Engystomops pustulosus</name>
    <name type="common">Tungara frog</name>
    <name type="synonym">Physalaemus pustulosus</name>
    <dbReference type="NCBI Taxonomy" id="76066"/>
    <lineage>
        <taxon>Eukaryota</taxon>
        <taxon>Metazoa</taxon>
        <taxon>Chordata</taxon>
        <taxon>Craniata</taxon>
        <taxon>Vertebrata</taxon>
        <taxon>Euteleostomi</taxon>
        <taxon>Amphibia</taxon>
        <taxon>Batrachia</taxon>
        <taxon>Anura</taxon>
        <taxon>Neobatrachia</taxon>
        <taxon>Hyloidea</taxon>
        <taxon>Leptodactylidae</taxon>
        <taxon>Leiuperinae</taxon>
        <taxon>Engystomops</taxon>
    </lineage>
</organism>
<feature type="region of interest" description="Disordered" evidence="8">
    <location>
        <begin position="204"/>
        <end position="223"/>
    </location>
</feature>
<dbReference type="FunFam" id="3.30.160.60:FF:000303">
    <property type="entry name" value="Zinc finger protein 41"/>
    <property type="match status" value="1"/>
</dbReference>
<dbReference type="PANTHER" id="PTHR24394">
    <property type="entry name" value="ZINC FINGER PROTEIN"/>
    <property type="match status" value="1"/>
</dbReference>
<evidence type="ECO:0000256" key="2">
    <source>
        <dbReference type="ARBA" id="ARBA00022723"/>
    </source>
</evidence>
<evidence type="ECO:0000256" key="5">
    <source>
        <dbReference type="ARBA" id="ARBA00022833"/>
    </source>
</evidence>
<dbReference type="InterPro" id="IPR011333">
    <property type="entry name" value="SKP1/BTB/POZ_sf"/>
</dbReference>
<evidence type="ECO:0000256" key="1">
    <source>
        <dbReference type="ARBA" id="ARBA00004123"/>
    </source>
</evidence>
<keyword evidence="4 7" id="KW-0863">Zinc-finger</keyword>
<comment type="caution">
    <text evidence="11">The sequence shown here is derived from an EMBL/GenBank/DDBJ whole genome shotgun (WGS) entry which is preliminary data.</text>
</comment>
<evidence type="ECO:0000256" key="3">
    <source>
        <dbReference type="ARBA" id="ARBA00022737"/>
    </source>
</evidence>
<dbReference type="PROSITE" id="PS00028">
    <property type="entry name" value="ZINC_FINGER_C2H2_1"/>
    <property type="match status" value="5"/>
</dbReference>
<evidence type="ECO:0000313" key="11">
    <source>
        <dbReference type="EMBL" id="KAG8568631.1"/>
    </source>
</evidence>
<reference evidence="11" key="1">
    <citation type="thesis" date="2020" institute="ProQuest LLC" country="789 East Eisenhower Parkway, Ann Arbor, MI, USA">
        <title>Comparative Genomics and Chromosome Evolution.</title>
        <authorList>
            <person name="Mudd A.B."/>
        </authorList>
    </citation>
    <scope>NUCLEOTIDE SEQUENCE</scope>
    <source>
        <strain evidence="11">237g6f4</strain>
        <tissue evidence="11">Blood</tissue>
    </source>
</reference>
<dbReference type="PROSITE" id="PS50157">
    <property type="entry name" value="ZINC_FINGER_C2H2_2"/>
    <property type="match status" value="7"/>
</dbReference>
<evidence type="ECO:0000256" key="8">
    <source>
        <dbReference type="SAM" id="MobiDB-lite"/>
    </source>
</evidence>
<name>A0AAV7B7T6_ENGPU</name>
<feature type="domain" description="BTB" evidence="9">
    <location>
        <begin position="26"/>
        <end position="89"/>
    </location>
</feature>
<dbReference type="SMART" id="SM00225">
    <property type="entry name" value="BTB"/>
    <property type="match status" value="1"/>
</dbReference>
<feature type="domain" description="C2H2-type" evidence="10">
    <location>
        <begin position="304"/>
        <end position="331"/>
    </location>
</feature>
<feature type="domain" description="C2H2-type" evidence="10">
    <location>
        <begin position="420"/>
        <end position="448"/>
    </location>
</feature>
<dbReference type="GO" id="GO:0008270">
    <property type="term" value="F:zinc ion binding"/>
    <property type="evidence" value="ECO:0007669"/>
    <property type="project" value="UniProtKB-KW"/>
</dbReference>
<evidence type="ECO:0000259" key="9">
    <source>
        <dbReference type="PROSITE" id="PS50097"/>
    </source>
</evidence>
<evidence type="ECO:0000256" key="6">
    <source>
        <dbReference type="ARBA" id="ARBA00023242"/>
    </source>
</evidence>
<dbReference type="Proteomes" id="UP000824782">
    <property type="component" value="Unassembled WGS sequence"/>
</dbReference>
<evidence type="ECO:0000256" key="4">
    <source>
        <dbReference type="ARBA" id="ARBA00022771"/>
    </source>
</evidence>
<dbReference type="GO" id="GO:1990837">
    <property type="term" value="F:sequence-specific double-stranded DNA binding"/>
    <property type="evidence" value="ECO:0007669"/>
    <property type="project" value="UniProtKB-ARBA"/>
</dbReference>
<keyword evidence="2" id="KW-0479">Metal-binding</keyword>
<sequence length="601" mass="69006">MDNAFIQHSVKVLQALNKQREDGRYCDVTLVVGNLQFKAHWSILACSSHFFQSLYGDGGSPSIILHERFSEVIGLLLDFLYTGELGLSQNNVEKVLQASKELAMFEAVEACERFQPKCFQSEDYFQGSGTMETLNGHLKEAGESDGEEALKGISELTNDLADTGPTEQNNGRDSGLSLLQETVETTPPSPFQDAVLKNPDINTDNVERREFKRPKRGQKSEQCVSAEGGCMTWDLEVDHIHDVITEETDYIENDLDEDYVLEKKTPNPKKNCVLKKIIPLESTANDSALDEGDLKSKKNVNAPVECPICHKKFLSKYYLKVHNRKHTGEKPFECQKCGKCYFRKENLVEHQARNCMSRSEQVFNCPSCNEVFKRKMELRLHLVSHTGVMPYRCTTCPQQFMQKKHLQSHMIKMHGEPKPHACPTCGKCFFTRTELRLHEAFKHRGEKLFVCEECGHRASSRSGLQMHIKAKHRNERPFVCEFCHHAFTQKTNLNMHLKTHTGEKPFQCHLCGKTFRTQGIRRQTETEATAFCFWQDVMSLVETAHPSLPKLAVVVLHQAVSSWLQSLFLYVYFSFRYRNRYLDIVQHSNYALCFLFLYFVP</sequence>
<protein>
    <recommendedName>
        <fullName evidence="13">Zinc finger and BTB domain containing 48</fullName>
    </recommendedName>
</protein>
<dbReference type="Pfam" id="PF00651">
    <property type="entry name" value="BTB"/>
    <property type="match status" value="1"/>
</dbReference>
<dbReference type="SUPFAM" id="SSF54695">
    <property type="entry name" value="POZ domain"/>
    <property type="match status" value="1"/>
</dbReference>
<keyword evidence="3" id="KW-0677">Repeat</keyword>
<dbReference type="InterPro" id="IPR036236">
    <property type="entry name" value="Znf_C2H2_sf"/>
</dbReference>
<dbReference type="EMBL" id="WNYA01000006">
    <property type="protein sequence ID" value="KAG8568631.1"/>
    <property type="molecule type" value="Genomic_DNA"/>
</dbReference>
<gene>
    <name evidence="11" type="ORF">GDO81_014078</name>
</gene>
<dbReference type="CDD" id="cd18232">
    <property type="entry name" value="BTB_POZ_ZBTB48_TZAP_KR3"/>
    <property type="match status" value="1"/>
</dbReference>
<evidence type="ECO:0000256" key="7">
    <source>
        <dbReference type="PROSITE-ProRule" id="PRU00042"/>
    </source>
</evidence>
<feature type="domain" description="C2H2-type" evidence="10">
    <location>
        <begin position="449"/>
        <end position="477"/>
    </location>
</feature>
<evidence type="ECO:0008006" key="13">
    <source>
        <dbReference type="Google" id="ProtNLM"/>
    </source>
</evidence>
<dbReference type="InterPro" id="IPR000210">
    <property type="entry name" value="BTB/POZ_dom"/>
</dbReference>
<keyword evidence="6" id="KW-0539">Nucleus</keyword>
<dbReference type="SMART" id="SM00355">
    <property type="entry name" value="ZnF_C2H2"/>
    <property type="match status" value="7"/>
</dbReference>
<feature type="domain" description="C2H2-type" evidence="10">
    <location>
        <begin position="391"/>
        <end position="419"/>
    </location>
</feature>
<evidence type="ECO:0000259" key="10">
    <source>
        <dbReference type="PROSITE" id="PS50157"/>
    </source>
</evidence>
<dbReference type="Gene3D" id="3.30.160.60">
    <property type="entry name" value="Classic Zinc Finger"/>
    <property type="match status" value="7"/>
</dbReference>